<dbReference type="Proteomes" id="UP001153332">
    <property type="component" value="Unassembled WGS sequence"/>
</dbReference>
<gene>
    <name evidence="1" type="ORF">O1611_g1</name>
</gene>
<reference evidence="1" key="1">
    <citation type="submission" date="2022-12" db="EMBL/GenBank/DDBJ databases">
        <title>Genome Sequence of Lasiodiplodia mahajangana.</title>
        <authorList>
            <person name="Buettner E."/>
        </authorList>
    </citation>
    <scope>NUCLEOTIDE SEQUENCE</scope>
    <source>
        <strain evidence="1">VT137</strain>
    </source>
</reference>
<evidence type="ECO:0000313" key="2">
    <source>
        <dbReference type="Proteomes" id="UP001153332"/>
    </source>
</evidence>
<proteinExistence type="predicted"/>
<evidence type="ECO:0000313" key="1">
    <source>
        <dbReference type="EMBL" id="KAJ8133619.1"/>
    </source>
</evidence>
<dbReference type="EMBL" id="JAPUUL010000001">
    <property type="protein sequence ID" value="KAJ8133619.1"/>
    <property type="molecule type" value="Genomic_DNA"/>
</dbReference>
<keyword evidence="2" id="KW-1185">Reference proteome</keyword>
<accession>A0ACC2K1P6</accession>
<organism evidence="1 2">
    <name type="scientific">Lasiodiplodia mahajangana</name>
    <dbReference type="NCBI Taxonomy" id="1108764"/>
    <lineage>
        <taxon>Eukaryota</taxon>
        <taxon>Fungi</taxon>
        <taxon>Dikarya</taxon>
        <taxon>Ascomycota</taxon>
        <taxon>Pezizomycotina</taxon>
        <taxon>Dothideomycetes</taxon>
        <taxon>Dothideomycetes incertae sedis</taxon>
        <taxon>Botryosphaeriales</taxon>
        <taxon>Botryosphaeriaceae</taxon>
        <taxon>Lasiodiplodia</taxon>
    </lineage>
</organism>
<name>A0ACC2K1P6_9PEZI</name>
<comment type="caution">
    <text evidence="1">The sequence shown here is derived from an EMBL/GenBank/DDBJ whole genome shotgun (WGS) entry which is preliminary data.</text>
</comment>
<sequence length="347" mass="38766">MSTAQSNSIKVEVTDLEKNTSTTYHAIKSAARNLGIDKRYIEHYVYLNQNKPVLGRYTFRFINSERSAQSSKLVSEITTYSSIGAVARAFSGAAPLNLLIIDNVPLYNILYFDRKTPDSEDEGLASDASALENRHSNNQELREEARERLKRKYGVNPDNPEEENMCANTERSIVKEFKKRKFDRDEYNDMVGVEDAGPSTSVSPMTDDSDHKQLMEDEKEFKKEKESQYRKENSHKSDYSEEDAQKYAKDCLDKLKYKYDNPETDNSETDHEYEGDHNPDSEDESSNSDNDSEKGKNISTKIKDIVKSSGGSGGVSSGGSGDGGSNNNNGGSDNDSSLELGIAFIQA</sequence>
<protein>
    <submittedName>
        <fullName evidence="1">Uncharacterized protein</fullName>
    </submittedName>
</protein>